<evidence type="ECO:0000256" key="2">
    <source>
        <dbReference type="SAM" id="Phobius"/>
    </source>
</evidence>
<feature type="compositionally biased region" description="Polar residues" evidence="1">
    <location>
        <begin position="1372"/>
        <end position="1385"/>
    </location>
</feature>
<feature type="compositionally biased region" description="Low complexity" evidence="1">
    <location>
        <begin position="1605"/>
        <end position="1615"/>
    </location>
</feature>
<dbReference type="CTD" id="102636082"/>
<keyword evidence="2" id="KW-1133">Transmembrane helix</keyword>
<feature type="domain" description="Coiled-coil" evidence="3">
    <location>
        <begin position="2853"/>
        <end position="2971"/>
    </location>
</feature>
<feature type="region of interest" description="Disordered" evidence="1">
    <location>
        <begin position="3002"/>
        <end position="3027"/>
    </location>
</feature>
<dbReference type="OrthoDB" id="9837682at2759"/>
<dbReference type="InterPro" id="IPR053366">
    <property type="entry name" value="LRR_transmembrane"/>
</dbReference>
<feature type="compositionally biased region" description="Polar residues" evidence="1">
    <location>
        <begin position="5472"/>
        <end position="5487"/>
    </location>
</feature>
<dbReference type="GeneID" id="102636082"/>
<dbReference type="OMA" id="DYMQQKE"/>
<accession>A0A571BEV2</accession>
<sequence length="6590" mass="747323">MAKTSNFYTLWDFLDYWIFSNAWVPILFIIFLGVTFEIILVKTCEFLKKKLELWESGSSGSQKQNEERFPKGMTFALESWSITHTSSAERFETFSGRVATTSPSEENGDNSRERAFSSHDDCEVQESHFCESHSSSGGTSAPLSMFHSEVKKILIRHKKDPQSKYQAIHFSSSNLFSIMKTNSTKNSLPDDINFQSTFQFIRDKDLNVTPCPLVHLFLSGDQIKQVEENIRRKIPVNPKAMLLREAEYLHHRFPEPLIYNLHSNQIFIPAKAQDTFQDQNARQNQMIHEAHLTRQTQQFIYKQESVSSQHGFAQPLDFMRVPFSSSMQNSFQAQHIDQNDKSQHFIHIPCIVEIQDSTKGIKSDKHLSEAQYSISFNDPNKRNYLVKEQHSDFQTAELLSLSANSFAEAETQQSIMPEAQQLKASLDSRQYYTHSSMSLSPTVKRQRRKIPDNERKLSLKVPSLKAKKMSCSRVFPTIVCHTSENKIELRCKKKKIVHQRKMSDKALYLISKLISKLITPRVKKYFLKNLVMVILDLINYKHFLQEHCRSPDTKKINDASSTDRVSLSIAKNIERSSMVNTNEMSAPCSVLETNGERTSEDSVQHTLDPNIPKHEGLSEMLSESLQKGVSFPKIESHRKIKVQKGIQTIENVDELIVNTPNTQRCFPEEITQNGKNSMEIALSFSGINLLISLGSQKQEKNELKDINVQVITGSINLKEEKPLMNNITEYDKPADSEKLECNTTSNKKNKHQFDRMSDTSHNAMQATISEPFGMEIYSKLKAKSGTPIINSSHSALQEKLLDEKKIQELNHIDESSIFRKPQEFDRDKEGKSREIVPPLAEDLRVIVCLKQKVENVQCEIGQIHSENRTIQSEEKEVQSQSISTQTVWKTSSCPSRDPLQVEKVWRRADKPTDREEAAGPTHPPSMPENLPTSECLIETTECGIPFNGKSTKTLDSHITEDKEDWKKDLCAVATRPFKTRKKSSGTKNVLSVKHEIIKVKKAAFSQRFCIRAYDPLIHRRRVGGSFRNIIKQMLYCATLAARPLNVDPQRSRISNNKINIKITDPKPQDEKKGNNFNSLIKEKGAEDTLEVQSCHGVKVVKQALRARGAHSKRSFRCSAQPVKEIKMEEEMFQAESFTDTIEKPADSRMDSFHVANIKNNTSTQAELLNSAEFQLVSPTPEKLLMGTSLSQARESNVPNNGNDTREISCGFTHEALLWLLSHCMPVLPRSKKKKDQTKFTNGSIVRLKYMNKMKPPASKPFNIRGNKKKSKLDFKAKFKKISQAKACLPEYQNTLCAAIDSRRQGLFHHAPLKQGELASKLCVACTAESSAFYNKEKKPERGKQNPSLQVFQPGQHLGADVDQRKETLPDLSPSSTSQEQPVNSQRIKVQEDALQNALKANLQMDPLDTPELQKTTKAENAFTFPVVPESLFPKVGTSSPGEYANMIDDDLEFNRISERELGLYPVVNDSETSTYLQMTFLQSSDSVTKSFVSRPKGKRKTLRSKKQTPVSRRQRWKTMSETKLPQIVNFRYSKNLKCNKEIKGPQERANIADAGLDIVPSKVHILPNKKIRSSKSWTEKQRTRRLGHLQLMQEKSPNGRNAHCSSSADASSFSSMKNYEGGGKEKPEEFLISKNSPCFIFGMNQEKDHNLVRSDKQLNQLWRTTTQVQPQTLTEASLCSATCPIRDEFQLERLEAYFSVSPLKFGKAKDNALSEKECDLFHERQHVEHTGDSEKEAKELSVSCINSNHSGEMKCYSTKMKHTYQEKKIADETSSSKSAAADINMSSKIENRLLSEKTPCFMQMKSEIMCHKGKVTSDDIKEIDIQDKEEKQNDGDTVSLSLPQQSQHFVFYSHPSRDPHSHKVVEQRGRNILFVVEQDVPQQSQSADKTQGQYDVYTSISKLHSLKSEDSQIDAVKTVRTKYHSPADGTLAQELNSWDGLDRDELENDLQATISESLNLSTLEVPRSKRQSKMFTYKALQGKMCSAGVTMKGRRAFVSKVLTIPQCGHRKNLSRKTLKSQISELLVHSGVLPDSLNVIILKDPTSEKNKRLTQKLTAMMLETLGLSTPTCKESKILKFMDKGDEMNTNYLTVKASNAAISQTHITAGCGTPKQRKPVAVSALNASLSSMPMSLDVSTCNGLKNRDIMWTTRFSHELHNQSVHEERSCHAHPTDKDATSNGTKTIKSQGEKGNPLSSQHFNFSSRSMAGPNSVKSGLKLINSATCFELDRALYDGQAQPVNINNQQSSMVSGMLQLLNTEEPEIGSIPRNNTWDRNPRRKGDYPMSKQKAWAQKNLRTLKLLQKPSLMSTEKKSENCTLEFPSKRMLSPTTKQDSRLLNIARQNTGIRRRKRSHNSKQQLRKTVHVEEALTRATEDVEICPLKFITDELLLDTAERTAFYSRIPQRSMAEENPKLQANLATTSLGPDTFFIPVLLDFKSQENLIKLQKNRSVLNRRFSTTKKKKPSVSKIIKINKYFITNHKKDKLRAKMRAIQLGENLADELQNFIHFMSTTSNRKNKLKAEVGLGMSKFTQTMSTHGELSVEGIIENYGSVDKDGSTMHVSLENSLSTVRKSHSCLEICELVSNTTKLGKTKTDQSVLKEKSPLYLTEIVTSIARSLLTSKEFKKQAGSMRVPKLSAHKGVPFQIMKSTDSQSPQVEFETQDFRTPEIKVNNDEINTDIKFVYPCIPVQHIKTELSHKICNMYRKSAKGNCLDKAIEKRKEEFGQPILFKIASQGGQTFEADQKRKPDPFKPEVFSANMVHPKDTVLQKKAIYLIDQEGTTNAGEEFSQESVLACNACSLHIEKQKNEFQTGWKTTSSSFALLKKQEKPTILGPMWRSYASDSAYLETLRRKNKAKISNVKSAMCAKKIKLKAKTIPVSLFLGPGGRSNKKELGHSMQHQSTLELKRNIQNLLLKANSDPGCVITPVKKLTNVKLEKGKLEETKDILPQIILKKPSNQRQMSWSGSVDVSRKLAENIKEAHDHSSFKDIRQQFWVKSEHSSKTSGLQRRMSSELTSQKVETDSLGLDNSRTRRTKIYSVPQVSLQHEHPLKKGTWGPGIVIQPVKQFSPFRMANEFIMKQDIKPSSPQRLGSLKLMDKPLDSKEPLVTPRLMVQQQNLFTDSLQGSISSHVPHQPHTEEPKEDMKMSNKILKNLTQKLKKISNEEIFSDMDHIPRSIEKLLLLIKEQEKRRKKSRGGKKVEVAEDIKTTVRKSIPFLNYSPSRTQLIDTIKSSGMFMQRYGTEPTGRMDTLCREQRLCVQGISLDYVYTDELASKVIRQNRRRTASTENVLYQKRINMKVRKTTSGRLFNITGYRALSFRKELRDSMKTQKELPPEKMVADLLWKKLCASGYIASQIKKLMEVRPQKPYIPPHMSLKKTNTSKRLSGQPVDNNSISSTVRKSSQYTIKHKEHQMVLLDMIPLNKDPLLAVQQVDELRHTDFTPHLEQKAYRVVFSEPGETDYIRFEGQRPRNVTDLEFSTAQSIKQGVLKDSIKHALSIPPRRGGPKKTNISSSKEHAIFLMKQDTFQKKTRDVQELLQQSTSKVGLGSVVCSVTEPFDSENTKVSKKVGMYHSIKNISHLSGRETDTELGSKTQASLSTDLKDLQKTGTAQRNYTKSTQNPRVTLNSAHCHKRAPFYLKPTLSTPMKDSGVGPKRDLKGKEKAEPADSLLKLIRQKVNSSKKLRPKYLTIFIQNKEQILEFFLSCILIQLQTAYTQKQISAKVALHSKLFKPVVEKAFSDVNRLGDQSSSSEGASLHTKRGKDCPKNACKAFPMSNTQSLMDIHRITPPQVKKALKTVGNLDYRTLNTENGEQKRRIKELNQHHLSFSLKNLEERIFYSPNCSYVQSHLEPQTKEALSEVGNMSSRTKELPLSPKDQLSTVCECKPEWMISPSVISEQTKKEDKVLLLESSSKTIRRPSLLLSKRKQSCGGLQISESVLNDSSPKLRISEKELLSHKAIKKKQEELYLPELFLHCLSLYMQFLHENEKLKGNVEYGVMKDIICLERKAINLKRLELAPSRSTDSAPSRSTDSAQSSKAEPQCYKKEKTICMKHRNDKPGSIVIKVCEPIPLPHFKLDKEKVDVIISSNLRQEKCKSQEEETGIKEMKMEEIIGSSITLKTKDSTLSYSSSGKKLTLYFDTTKHDKVQEKLSKSDMKATKSFISLPCLSHPNLNSRIKVGKDKSGLLKDCLPPLKSRPSLGDRKVSFSNPFNRDNACGLIELNYLPQKKEYKNHIPHLKDIIDLKHIAQKENPPLKHLLHGKELWWHNKIQKFLQGNKNNLDVVQNKPWNSLPSHFLEWDLKTKEAYLKRIMKFCLGSPGVLELSGAIGRHQELTDGLLSSTEKANHMPLKKRLQTEFKEVTHSSRLSLRQKMSSAPQKLQFNIEEKGKKIHEDKKMKNWNKPSIYSLSYSQGDTGVSGEETMQIRTQSSSHGSKLQTPSDIGEIVYKKSTFEPVLNSVKCPLESVIQKEESTKTEKNIHLKENQSVSQKIQLDVKERGKDAVVTNTSTWTQTDVNENLEHLQERKCKLGESLALASLPHSKLDIEIKGKEKTCIKIGPCSLHSQSMESSDTEKLYFAASSLNDIVSDPKRSRCLSYIEEDGVNIFERISMHPTAKHVNRKKSPLSCAPKIKRFKVDLEEQSKKKHESSRGKVMLLRETCSVITSSDVFKLDISEEVETETMQSHVPYPVLQKPLPVGQVGSTKTIDNNFTKRKLHPPWEEEVQTSAIENLTYLRGPIFMTKISAPPCVSSVKKHRTLSQKTHQWNSNEKTGQKQERTRHRNVVATKRDASIPLLTTGQIASTKQISECSKRKILLPVQEEVQTPTTDGSTYSSDIVLKAKISAPIHVFSLSEHSTPRKRKTPHGKIKKKIRQKQEKARKFNMYVMKTDSSIPSRASKKKDILGKVQFSLPPSKVKDASASDKTTYMKSSGYVLKNIKKPTQEEGRNRFRKDVKDEKIPKSIDQKVKKLPQSCTLTMKELQSKTQGEKLSDLARIVLKLCTSQLQLNKFLDSQIADRKVYSEIKLLKEHVPQKEKVGKKKHVGVSSVVHPKNIHLKTKSSPILPMQNLSDFQWKASKQGGKVREDRSDSRRTLTKKLTATSPQPNSGNTRIKEACVSMLTSPSVSMGYFQKSKDSEEGIYIQSIAGSSSISLHSEKHMSEEKGEAGMQIAKPVAHKYQQAKVQKLKDEQGLVLIKSPLLLDLPHPQLCEKTEFSTTKLRLTNPALQSISTEGKTERREVGITVGGTMKDAKQHPMPQREDTYRKEKIEIIDRRGTDITLKSRKSLLSQKLHRSELHMNIKAPQPKKYDDDESESRVLRKMYTSKASLVSITRCERVHVADGDHLLDGLESKPPSPLPQIVTALSDMEKMTHKEDMCTNVRKGKQYSKQIEKTVDLTVEMPFKKAKVSPISLLLNTNKFVLNMKVLEKKVHENKSELTTVASRTFLSIPSPDSRYSQDKTQKDTAGFTKSPHPQENFQEPSDAQDTATSELTEVDYKCIVKATEHNVLLQQNRSQTSKCVTSALRLSHHPHIKSQRKPTFPHHKIDFTRLGIIIGEKVLDMSFKWQKGQLGKYKKELLTKNLNWKTENEIKDNLSYKAKFSVSPIFSLEKIPLKKLSSVHSSKFQGKGDQSVMMIEQGKPKAFPFLNVPVPNRNQINVGRKPVVNISPQTQSRVRMSNKAVCDKRRKLGPPLTVTAKKNLQGQKLFQTNNLNSLYAYAPICPKSQKNRFTVTNLKRELRPKYSTMRIPKYPISKILGSPSRKRKLEYAFNKPKTVVPRSNDIPSEIIISSLSVSMINPNEKIVESKPNSRREFQEKLPDASKIKDILIHRNSFDTGEAAPGTVHIFPDKNNENKALAEHLFPIYKILKSVFEVPVENKIQTRVLSEILEEVQAYKPGAAKAPPLPETSDTSSKICATLLHTPLLKQPTPELKNKLTMHLVSKASEIKLNQIPDMVNTSLQNRDSRPQGTISKDNSYPFYLKHIKMNLKSPKVDTIHANLKNNYESDFPSLSCVKTPTTNVSSSNRKALTEPKDIKKQESVTPLASLSNFPFIHVLNKFSEKEKDSLLGHLCTKTVEIHTMGLPSIATKSYAIANGQDKSKPLFKCIHTATKGPKRTNQVLVLFDEKSFCEIDCDLQHKYLRSLSKPSVTVVSMPNAPPKHTSRISKGSGSVCKTGHGSKESSTLSFDKKLLQHVSLPKIIPQESSLCFRKFQEPTNVPDFYPGLRDTEQNDVFLSDLKLQMTPEKNKKCHVWFQETSAYKHSASGTQQNTADLASSLSSWISDGTNVSLNTETSTDTVECQALEESNSEECVFIEANLYLTQDSQNFLSEVPKGIPLTDIHIGDKETYLKPFSHKDPNDSHTRTHRQHIFPVAQPFYQSQNSRKCRSNSKMQPPDWLSHSSSSTVEIESTSSSIMFSDEKHWTKTTWRRTSYSLTSSTTESSIKLSLAKTHGKSHMYPQLMDRNKARSDLWKKSRIYQNSHYSHLRSKERQTKKKRQTNQMPEPNAHWQNIKFYSERRENQPFFYVCVPADSMDVIPKTVRWVIPNKILGKRNFQIPQVANISKSWNLWSSSKKLLGSLTGAFNAIRYG</sequence>
<feature type="region of interest" description="Disordered" evidence="1">
    <location>
        <begin position="1366"/>
        <end position="1385"/>
    </location>
</feature>
<feature type="domain" description="Coiled-coil" evidence="3">
    <location>
        <begin position="4253"/>
        <end position="4379"/>
    </location>
</feature>
<feature type="domain" description="Coiled-coil" evidence="3">
    <location>
        <begin position="5405"/>
        <end position="5518"/>
    </location>
</feature>
<keyword evidence="6" id="KW-1185">Reference proteome</keyword>
<dbReference type="STRING" id="10090.ENSMUSP00000158837"/>
<reference evidence="4 6" key="2">
    <citation type="journal article" date="2011" name="PLoS Biol.">
        <title>Modernizing reference genome assemblies.</title>
        <authorList>
            <person name="Church D.M."/>
            <person name="Schneider V.A."/>
            <person name="Graves T."/>
            <person name="Auger K."/>
            <person name="Cunningham F."/>
            <person name="Bouk N."/>
            <person name="Chen H.C."/>
            <person name="Agarwala R."/>
            <person name="McLaren W.M."/>
            <person name="Ritchie G.R."/>
            <person name="Albracht D."/>
            <person name="Kremitzki M."/>
            <person name="Rock S."/>
            <person name="Kotkiewicz H."/>
            <person name="Kremitzki C."/>
            <person name="Wollam A."/>
            <person name="Trani L."/>
            <person name="Fulton L."/>
            <person name="Fulton R."/>
            <person name="Matthews L."/>
            <person name="Whitehead S."/>
            <person name="Chow W."/>
            <person name="Torrance J."/>
            <person name="Dunn M."/>
            <person name="Harden G."/>
            <person name="Threadgold G."/>
            <person name="Wood J."/>
            <person name="Collins J."/>
            <person name="Heath P."/>
            <person name="Griffiths G."/>
            <person name="Pelan S."/>
            <person name="Grafham D."/>
            <person name="Eichler E.E."/>
            <person name="Weinstock G."/>
            <person name="Mardis E.R."/>
            <person name="Wilson R.K."/>
            <person name="Howe K."/>
            <person name="Flicek P."/>
            <person name="Hubbard T."/>
        </authorList>
    </citation>
    <scope>NUCLEOTIDE SEQUENCE [LARGE SCALE GENOMIC DNA]</scope>
    <source>
        <strain evidence="4 6">C57BL/6J</strain>
    </source>
</reference>
<feature type="compositionally biased region" description="Polar residues" evidence="1">
    <location>
        <begin position="2178"/>
        <end position="2187"/>
    </location>
</feature>
<feature type="compositionally biased region" description="Polar residues" evidence="1">
    <location>
        <begin position="2194"/>
        <end position="2206"/>
    </location>
</feature>
<reference evidence="4" key="4">
    <citation type="submission" date="2025-09" db="UniProtKB">
        <authorList>
            <consortium name="Ensembl"/>
        </authorList>
    </citation>
    <scope>IDENTIFICATION</scope>
    <source>
        <strain evidence="4">C57BL/6J</strain>
    </source>
</reference>
<dbReference type="InParanoid" id="A0A571BEV2"/>
<dbReference type="Bgee" id="ENSMUSG00000091844">
    <property type="expression patterns" value="Expressed in testis and 10 other cell types or tissues"/>
</dbReference>
<feature type="region of interest" description="Disordered" evidence="1">
    <location>
        <begin position="906"/>
        <end position="930"/>
    </location>
</feature>
<feature type="region of interest" description="Disordered" evidence="1">
    <location>
        <begin position="4759"/>
        <end position="4784"/>
    </location>
</feature>
<feature type="domain" description="Coiled-coil" evidence="3">
    <location>
        <begin position="4380"/>
        <end position="4477"/>
    </location>
</feature>
<feature type="region of interest" description="Disordered" evidence="1">
    <location>
        <begin position="5077"/>
        <end position="5111"/>
    </location>
</feature>
<dbReference type="GlyGen" id="A0A571BEV2">
    <property type="glycosylation" value="8 sites, 6 N-linked glycans (6 sites)"/>
</dbReference>
<feature type="region of interest" description="Disordered" evidence="1">
    <location>
        <begin position="5449"/>
        <end position="5487"/>
    </location>
</feature>
<feature type="compositionally biased region" description="Basic and acidic residues" evidence="1">
    <location>
        <begin position="906"/>
        <end position="917"/>
    </location>
</feature>
<feature type="domain" description="Coiled-coil" evidence="3">
    <location>
        <begin position="5277"/>
        <end position="5325"/>
    </location>
</feature>
<keyword evidence="2" id="KW-0812">Transmembrane</keyword>
<dbReference type="AGR" id="MGI:3647616"/>
<evidence type="ECO:0000256" key="1">
    <source>
        <dbReference type="SAM" id="MobiDB-lite"/>
    </source>
</evidence>
<feature type="region of interest" description="Disordered" evidence="1">
    <location>
        <begin position="6483"/>
        <end position="6504"/>
    </location>
</feature>
<feature type="region of interest" description="Disordered" evidence="1">
    <location>
        <begin position="3645"/>
        <end position="3666"/>
    </location>
</feature>
<evidence type="ECO:0000259" key="3">
    <source>
        <dbReference type="Pfam" id="PF15804"/>
    </source>
</evidence>
<protein>
    <submittedName>
        <fullName evidence="4">Coiled-coil domain containing 168</fullName>
    </submittedName>
</protein>
<feature type="domain" description="Coiled-coil" evidence="3">
    <location>
        <begin position="4599"/>
        <end position="4795"/>
    </location>
</feature>
<feature type="region of interest" description="Disordered" evidence="1">
    <location>
        <begin position="6154"/>
        <end position="6177"/>
    </location>
</feature>
<evidence type="ECO:0000313" key="4">
    <source>
        <dbReference type="Ensembl" id="ENSMUSP00000158837.2"/>
    </source>
</evidence>
<gene>
    <name evidence="4 5" type="primary">Ccdc168</name>
    <name evidence="5" type="synonym">Gm8251</name>
</gene>
<feature type="transmembrane region" description="Helical" evidence="2">
    <location>
        <begin position="16"/>
        <end position="41"/>
    </location>
</feature>
<keyword evidence="2" id="KW-0472">Membrane</keyword>
<dbReference type="GeneTree" id="ENSGT00940000163791"/>
<reference evidence="4" key="3">
    <citation type="submission" date="2025-08" db="UniProtKB">
        <authorList>
            <consortium name="Ensembl"/>
        </authorList>
    </citation>
    <scope>IDENTIFICATION</scope>
    <source>
        <strain evidence="4">C57BL/6J</strain>
    </source>
</reference>
<dbReference type="Pfam" id="PF15804">
    <property type="entry name" value="CCDC168_N"/>
    <property type="match status" value="10"/>
</dbReference>
<dbReference type="Ensembl" id="ENSMUST00000238662.2">
    <property type="protein sequence ID" value="ENSMUSP00000158837.2"/>
    <property type="gene ID" value="ENSMUSG00000091844.3"/>
</dbReference>
<evidence type="ECO:0000313" key="5">
    <source>
        <dbReference type="MGI" id="MGI:3647616"/>
    </source>
</evidence>
<name>A0A571BEV2_MOUSE</name>
<dbReference type="VEuPathDB" id="HostDB:ENSMUSG00000091844"/>
<feature type="compositionally biased region" description="Polar residues" evidence="1">
    <location>
        <begin position="5097"/>
        <end position="5111"/>
    </location>
</feature>
<feature type="compositionally biased region" description="Basic and acidic residues" evidence="1">
    <location>
        <begin position="3656"/>
        <end position="3666"/>
    </location>
</feature>
<feature type="region of interest" description="Disordered" evidence="1">
    <location>
        <begin position="3370"/>
        <end position="3405"/>
    </location>
</feature>
<dbReference type="jPOST" id="A0A571BEV2"/>
<dbReference type="MGI" id="MGI:3647616">
    <property type="gene designation" value="Ccdc168"/>
</dbReference>
<evidence type="ECO:0000313" key="6">
    <source>
        <dbReference type="Proteomes" id="UP000000589"/>
    </source>
</evidence>
<dbReference type="Antibodypedia" id="62446">
    <property type="antibodies" value="11 antibodies from 5 providers"/>
</dbReference>
<feature type="compositionally biased region" description="Polar residues" evidence="1">
    <location>
        <begin position="4022"/>
        <end position="4041"/>
    </location>
</feature>
<feature type="domain" description="Coiled-coil" evidence="3">
    <location>
        <begin position="4797"/>
        <end position="4897"/>
    </location>
</feature>
<feature type="compositionally biased region" description="Polar residues" evidence="1">
    <location>
        <begin position="4761"/>
        <end position="4772"/>
    </location>
</feature>
<feature type="compositionally biased region" description="Basic residues" evidence="1">
    <location>
        <begin position="1495"/>
        <end position="1516"/>
    </location>
</feature>
<dbReference type="KEGG" id="mmu:102636082"/>
<dbReference type="RefSeq" id="NP_001363913.1">
    <property type="nucleotide sequence ID" value="NM_001376984.1"/>
</dbReference>
<feature type="domain" description="Coiled-coil" evidence="3">
    <location>
        <begin position="950"/>
        <end position="1019"/>
    </location>
</feature>
<feature type="compositionally biased region" description="Basic and acidic residues" evidence="1">
    <location>
        <begin position="5083"/>
        <end position="5093"/>
    </location>
</feature>
<dbReference type="SMR" id="A0A571BEV2"/>
<feature type="region of interest" description="Disordered" evidence="1">
    <location>
        <begin position="4021"/>
        <end position="4043"/>
    </location>
</feature>
<dbReference type="PANTHER" id="PTHR35542">
    <property type="entry name" value="COILED-COIL DOMAIN-CONTAINING PROTEIN 168"/>
    <property type="match status" value="1"/>
</dbReference>
<feature type="region of interest" description="Disordered" evidence="1">
    <location>
        <begin position="6385"/>
        <end position="6404"/>
    </location>
</feature>
<feature type="compositionally biased region" description="Polar residues" evidence="1">
    <location>
        <begin position="3379"/>
        <end position="3405"/>
    </location>
</feature>
<organism evidence="4 6">
    <name type="scientific">Mus musculus</name>
    <name type="common">Mouse</name>
    <dbReference type="NCBI Taxonomy" id="10090"/>
    <lineage>
        <taxon>Eukaryota</taxon>
        <taxon>Metazoa</taxon>
        <taxon>Chordata</taxon>
        <taxon>Craniata</taxon>
        <taxon>Vertebrata</taxon>
        <taxon>Euteleostomi</taxon>
        <taxon>Mammalia</taxon>
        <taxon>Eutheria</taxon>
        <taxon>Euarchontoglires</taxon>
        <taxon>Glires</taxon>
        <taxon>Rodentia</taxon>
        <taxon>Myomorpha</taxon>
        <taxon>Muroidea</taxon>
        <taxon>Muridae</taxon>
        <taxon>Murinae</taxon>
        <taxon>Mus</taxon>
        <taxon>Mus</taxon>
    </lineage>
</organism>
<feature type="compositionally biased region" description="Basic residues" evidence="1">
    <location>
        <begin position="6484"/>
        <end position="6498"/>
    </location>
</feature>
<dbReference type="InterPro" id="IPR031624">
    <property type="entry name" value="CCDC168_N"/>
</dbReference>
<dbReference type="PANTHER" id="PTHR35542:SF2">
    <property type="entry name" value="LEUCINE-RICH REPEAT TRANSMEMBRANE PROTEIN CCDC168"/>
    <property type="match status" value="1"/>
</dbReference>
<feature type="compositionally biased region" description="Basic and acidic residues" evidence="1">
    <location>
        <begin position="2160"/>
        <end position="2177"/>
    </location>
</feature>
<feature type="region of interest" description="Disordered" evidence="1">
    <location>
        <begin position="1592"/>
        <end position="1627"/>
    </location>
</feature>
<feature type="domain" description="Coiled-coil" evidence="3">
    <location>
        <begin position="3179"/>
        <end position="3332"/>
    </location>
</feature>
<reference evidence="4 6" key="1">
    <citation type="journal article" date="2009" name="PLoS Biol.">
        <title>Lineage-specific biology revealed by a finished genome assembly of the mouse.</title>
        <authorList>
            <consortium name="Mouse Genome Sequencing Consortium"/>
            <person name="Church D.M."/>
            <person name="Goodstadt L."/>
            <person name="Hillier L.W."/>
            <person name="Zody M.C."/>
            <person name="Goldstein S."/>
            <person name="She X."/>
            <person name="Bult C.J."/>
            <person name="Agarwala R."/>
            <person name="Cherry J.L."/>
            <person name="DiCuccio M."/>
            <person name="Hlavina W."/>
            <person name="Kapustin Y."/>
            <person name="Meric P."/>
            <person name="Maglott D."/>
            <person name="Birtle Z."/>
            <person name="Marques A.C."/>
            <person name="Graves T."/>
            <person name="Zhou S."/>
            <person name="Teague B."/>
            <person name="Potamousis K."/>
            <person name="Churas C."/>
            <person name="Place M."/>
            <person name="Herschleb J."/>
            <person name="Runnheim R."/>
            <person name="Forrest D."/>
            <person name="Amos-Landgraf J."/>
            <person name="Schwartz D.C."/>
            <person name="Cheng Z."/>
            <person name="Lindblad-Toh K."/>
            <person name="Eichler E.E."/>
            <person name="Ponting C.P."/>
        </authorList>
    </citation>
    <scope>NUCLEOTIDE SEQUENCE [LARGE SCALE GENOMIC DNA]</scope>
    <source>
        <strain evidence="4 6">C57BL/6J</strain>
    </source>
</reference>
<feature type="region of interest" description="Disordered" evidence="1">
    <location>
        <begin position="2160"/>
        <end position="2208"/>
    </location>
</feature>
<feature type="region of interest" description="Disordered" evidence="1">
    <location>
        <begin position="1494"/>
        <end position="1518"/>
    </location>
</feature>
<dbReference type="ExpressionAtlas" id="A0A571BEV2">
    <property type="expression patterns" value="baseline and differential"/>
</dbReference>
<proteinExistence type="predicted"/>
<dbReference type="Proteomes" id="UP000000589">
    <property type="component" value="Chromosome 1"/>
</dbReference>
<feature type="domain" description="Coiled-coil" evidence="3">
    <location>
        <begin position="5047"/>
        <end position="5164"/>
    </location>
</feature>
<feature type="region of interest" description="Disordered" evidence="1">
    <location>
        <begin position="2265"/>
        <end position="2285"/>
    </location>
</feature>